<dbReference type="OrthoDB" id="1143019at2"/>
<keyword evidence="1" id="KW-0472">Membrane</keyword>
<keyword evidence="1" id="KW-1133">Transmembrane helix</keyword>
<proteinExistence type="predicted"/>
<dbReference type="Pfam" id="PF12412">
    <property type="entry name" value="DUF3667"/>
    <property type="match status" value="1"/>
</dbReference>
<dbReference type="STRING" id="313596.RB2501_10592"/>
<dbReference type="Proteomes" id="UP000009049">
    <property type="component" value="Chromosome"/>
</dbReference>
<reference evidence="2 3" key="1">
    <citation type="journal article" date="2009" name="J. Bacteriol.">
        <title>Complete genome sequence of Robiginitalea biformata HTCC2501.</title>
        <authorList>
            <person name="Oh H.M."/>
            <person name="Giovannoni S.J."/>
            <person name="Lee K."/>
            <person name="Ferriera S."/>
            <person name="Johnson J."/>
            <person name="Cho J.C."/>
        </authorList>
    </citation>
    <scope>NUCLEOTIDE SEQUENCE [LARGE SCALE GENOMIC DNA]</scope>
    <source>
        <strain evidence="3">ATCC BAA-864 / HTCC2501 / KCTC 12146</strain>
    </source>
</reference>
<evidence type="ECO:0008006" key="4">
    <source>
        <dbReference type="Google" id="ProtNLM"/>
    </source>
</evidence>
<feature type="transmembrane region" description="Helical" evidence="1">
    <location>
        <begin position="79"/>
        <end position="96"/>
    </location>
</feature>
<feature type="transmembrane region" description="Helical" evidence="1">
    <location>
        <begin position="160"/>
        <end position="183"/>
    </location>
</feature>
<dbReference type="KEGG" id="rbi:RB2501_10592"/>
<gene>
    <name evidence="2" type="ordered locus">RB2501_10592</name>
</gene>
<dbReference type="InterPro" id="IPR022134">
    <property type="entry name" value="DUF3667"/>
</dbReference>
<sequence>MNCKNCDSNLRTDFAYCPTCGARVVQKRLTFRNLAADVYERVFNIDNTIFRTIRDLTVRPEHVIHAYVAGIRRKYMNPLNYLGLAIFISGAMFYAMRKFAMDRINFDIFGTGMTNAASVKIMDAVMEYSSFVFLLYIPIIGCSGYLTLNRQDYNLPEYMVASSYALAHISILTFLPSLLIMLFLPEHYIQYSLIMMLFMFGYSLWAFLRLGTYSLASGLGRSIIFLLLFFLGYLALSLGLNMVFFLTGEVSLEDFRPIDK</sequence>
<dbReference type="HOGENOM" id="CLU_046825_2_0_10"/>
<feature type="transmembrane region" description="Helical" evidence="1">
    <location>
        <begin position="223"/>
        <end position="246"/>
    </location>
</feature>
<evidence type="ECO:0000313" key="3">
    <source>
        <dbReference type="Proteomes" id="UP000009049"/>
    </source>
</evidence>
<protein>
    <recommendedName>
        <fullName evidence="4">DUF3667 domain-containing protein</fullName>
    </recommendedName>
</protein>
<dbReference type="EMBL" id="CP001712">
    <property type="protein sequence ID" value="EAR14767.1"/>
    <property type="molecule type" value="Genomic_DNA"/>
</dbReference>
<organism evidence="2 3">
    <name type="scientific">Robiginitalea biformata (strain ATCC BAA-864 / DSM 15991 / KCTC 12146 / HTCC2501)</name>
    <dbReference type="NCBI Taxonomy" id="313596"/>
    <lineage>
        <taxon>Bacteria</taxon>
        <taxon>Pseudomonadati</taxon>
        <taxon>Bacteroidota</taxon>
        <taxon>Flavobacteriia</taxon>
        <taxon>Flavobacteriales</taxon>
        <taxon>Flavobacteriaceae</taxon>
        <taxon>Robiginitalea</taxon>
    </lineage>
</organism>
<keyword evidence="1" id="KW-0812">Transmembrane</keyword>
<dbReference type="AlphaFoldDB" id="A4CM75"/>
<dbReference type="eggNOG" id="ENOG5030PYQ">
    <property type="taxonomic scope" value="Bacteria"/>
</dbReference>
<accession>A4CM75</accession>
<evidence type="ECO:0000313" key="2">
    <source>
        <dbReference type="EMBL" id="EAR14767.1"/>
    </source>
</evidence>
<evidence type="ECO:0000256" key="1">
    <source>
        <dbReference type="SAM" id="Phobius"/>
    </source>
</evidence>
<feature type="transmembrane region" description="Helical" evidence="1">
    <location>
        <begin position="128"/>
        <end position="148"/>
    </location>
</feature>
<feature type="transmembrane region" description="Helical" evidence="1">
    <location>
        <begin position="189"/>
        <end position="211"/>
    </location>
</feature>
<keyword evidence="3" id="KW-1185">Reference proteome</keyword>
<name>A4CM75_ROBBH</name>
<dbReference type="RefSeq" id="WP_015754088.1">
    <property type="nucleotide sequence ID" value="NC_013222.1"/>
</dbReference>